<dbReference type="PROSITE" id="PS51257">
    <property type="entry name" value="PROKAR_LIPOPROTEIN"/>
    <property type="match status" value="1"/>
</dbReference>
<dbReference type="EMBL" id="JAWDJX010000003">
    <property type="protein sequence ID" value="KAK3057335.1"/>
    <property type="molecule type" value="Genomic_DNA"/>
</dbReference>
<evidence type="ECO:0000256" key="1">
    <source>
        <dbReference type="ARBA" id="ARBA00005495"/>
    </source>
</evidence>
<dbReference type="SUPFAM" id="SSF51316">
    <property type="entry name" value="Mss4-like"/>
    <property type="match status" value="1"/>
</dbReference>
<protein>
    <recommendedName>
        <fullName evidence="5">CENP-V/GFA domain-containing protein</fullName>
    </recommendedName>
</protein>
<dbReference type="Proteomes" id="UP001271007">
    <property type="component" value="Unassembled WGS sequence"/>
</dbReference>
<organism evidence="6 7">
    <name type="scientific">Extremus antarcticus</name>
    <dbReference type="NCBI Taxonomy" id="702011"/>
    <lineage>
        <taxon>Eukaryota</taxon>
        <taxon>Fungi</taxon>
        <taxon>Dikarya</taxon>
        <taxon>Ascomycota</taxon>
        <taxon>Pezizomycotina</taxon>
        <taxon>Dothideomycetes</taxon>
        <taxon>Dothideomycetidae</taxon>
        <taxon>Mycosphaerellales</taxon>
        <taxon>Extremaceae</taxon>
        <taxon>Extremus</taxon>
    </lineage>
</organism>
<comment type="similarity">
    <text evidence="1">Belongs to the Gfa family.</text>
</comment>
<dbReference type="PANTHER" id="PTHR33337:SF40">
    <property type="entry name" value="CENP-V_GFA DOMAIN-CONTAINING PROTEIN-RELATED"/>
    <property type="match status" value="1"/>
</dbReference>
<evidence type="ECO:0000313" key="6">
    <source>
        <dbReference type="EMBL" id="KAK3057335.1"/>
    </source>
</evidence>
<keyword evidence="7" id="KW-1185">Reference proteome</keyword>
<proteinExistence type="inferred from homology"/>
<feature type="domain" description="CENP-V/GFA" evidence="5">
    <location>
        <begin position="15"/>
        <end position="130"/>
    </location>
</feature>
<reference evidence="6" key="1">
    <citation type="submission" date="2023-04" db="EMBL/GenBank/DDBJ databases">
        <title>Black Yeasts Isolated from many extreme environments.</title>
        <authorList>
            <person name="Coleine C."/>
            <person name="Stajich J.E."/>
            <person name="Selbmann L."/>
        </authorList>
    </citation>
    <scope>NUCLEOTIDE SEQUENCE</scope>
    <source>
        <strain evidence="6">CCFEE 5312</strain>
    </source>
</reference>
<dbReference type="Gene3D" id="3.90.1590.10">
    <property type="entry name" value="glutathione-dependent formaldehyde- activating enzyme (gfa)"/>
    <property type="match status" value="1"/>
</dbReference>
<gene>
    <name evidence="6" type="ORF">LTR09_001518</name>
</gene>
<keyword evidence="2" id="KW-0479">Metal-binding</keyword>
<dbReference type="Pfam" id="PF04828">
    <property type="entry name" value="GFA"/>
    <property type="match status" value="1"/>
</dbReference>
<dbReference type="AlphaFoldDB" id="A0AAJ0GH11"/>
<dbReference type="InterPro" id="IPR011057">
    <property type="entry name" value="Mss4-like_sf"/>
</dbReference>
<evidence type="ECO:0000256" key="4">
    <source>
        <dbReference type="ARBA" id="ARBA00023239"/>
    </source>
</evidence>
<dbReference type="GO" id="GO:0046872">
    <property type="term" value="F:metal ion binding"/>
    <property type="evidence" value="ECO:0007669"/>
    <property type="project" value="UniProtKB-KW"/>
</dbReference>
<dbReference type="PROSITE" id="PS51891">
    <property type="entry name" value="CENP_V_GFA"/>
    <property type="match status" value="1"/>
</dbReference>
<accession>A0AAJ0GH11</accession>
<evidence type="ECO:0000256" key="3">
    <source>
        <dbReference type="ARBA" id="ARBA00022833"/>
    </source>
</evidence>
<name>A0AAJ0GH11_9PEZI</name>
<evidence type="ECO:0000313" key="7">
    <source>
        <dbReference type="Proteomes" id="UP001271007"/>
    </source>
</evidence>
<dbReference type="InterPro" id="IPR006913">
    <property type="entry name" value="CENP-V/GFA"/>
</dbReference>
<comment type="caution">
    <text evidence="6">The sequence shown here is derived from an EMBL/GenBank/DDBJ whole genome shotgun (WGS) entry which is preliminary data.</text>
</comment>
<sequence>MAPSEKLKEDNPIYFGGSCACGRITYESRCMPTSSSACHCVTCRKLSGAAFQCFPDVSSKEVTFYDNKEHLRHEGLPKDDIGGLEFLRLSSAGERAFCVDCHTPLAMRYKHQPDVTGITLGSVDEQTILDERVKEALRPKARIFMEQNAWWFEPKDDGLRTHQRFGGSFEQDMKAWELRARRTAKM</sequence>
<keyword evidence="4" id="KW-0456">Lyase</keyword>
<evidence type="ECO:0000256" key="2">
    <source>
        <dbReference type="ARBA" id="ARBA00022723"/>
    </source>
</evidence>
<dbReference type="GO" id="GO:0016846">
    <property type="term" value="F:carbon-sulfur lyase activity"/>
    <property type="evidence" value="ECO:0007669"/>
    <property type="project" value="InterPro"/>
</dbReference>
<evidence type="ECO:0000259" key="5">
    <source>
        <dbReference type="PROSITE" id="PS51891"/>
    </source>
</evidence>
<dbReference type="PANTHER" id="PTHR33337">
    <property type="entry name" value="GFA DOMAIN-CONTAINING PROTEIN"/>
    <property type="match status" value="1"/>
</dbReference>
<keyword evidence="3" id="KW-0862">Zinc</keyword>